<keyword evidence="11 21" id="KW-0472">Membrane</keyword>
<dbReference type="InterPro" id="IPR013437">
    <property type="entry name" value="FtsW"/>
</dbReference>
<keyword evidence="8" id="KW-0133">Cell shape</keyword>
<protein>
    <recommendedName>
        <fullName evidence="17">Probable peptidoglycan glycosyltransferase FtsW</fullName>
        <ecNumber evidence="19">2.4.99.28</ecNumber>
    </recommendedName>
    <alternativeName>
        <fullName evidence="18">Cell division protein FtsW</fullName>
    </alternativeName>
    <alternativeName>
        <fullName evidence="15">Cell wall polymerase</fullName>
    </alternativeName>
    <alternativeName>
        <fullName evidence="14">Peptidoglycan polymerase</fullName>
    </alternativeName>
</protein>
<evidence type="ECO:0000256" key="4">
    <source>
        <dbReference type="ARBA" id="ARBA00022618"/>
    </source>
</evidence>
<feature type="transmembrane region" description="Helical" evidence="21">
    <location>
        <begin position="333"/>
        <end position="355"/>
    </location>
</feature>
<feature type="transmembrane region" description="Helical" evidence="21">
    <location>
        <begin position="47"/>
        <end position="69"/>
    </location>
</feature>
<evidence type="ECO:0000256" key="11">
    <source>
        <dbReference type="ARBA" id="ARBA00023136"/>
    </source>
</evidence>
<evidence type="ECO:0000256" key="14">
    <source>
        <dbReference type="ARBA" id="ARBA00032370"/>
    </source>
</evidence>
<evidence type="ECO:0000256" key="12">
    <source>
        <dbReference type="ARBA" id="ARBA00023306"/>
    </source>
</evidence>
<evidence type="ECO:0000256" key="16">
    <source>
        <dbReference type="ARBA" id="ARBA00038053"/>
    </source>
</evidence>
<feature type="transmembrane region" description="Helical" evidence="21">
    <location>
        <begin position="299"/>
        <end position="321"/>
    </location>
</feature>
<evidence type="ECO:0000256" key="5">
    <source>
        <dbReference type="ARBA" id="ARBA00022676"/>
    </source>
</evidence>
<dbReference type="KEGG" id="caqa:MICH65_0560"/>
<evidence type="ECO:0000313" key="23">
    <source>
        <dbReference type="Proteomes" id="UP000463983"/>
    </source>
</evidence>
<reference evidence="23" key="1">
    <citation type="journal article" date="2020" name="Microorganisms">
        <title>Complete Genome of a Member of a New Bacterial Lineage in the Microgenomates Group Reveals an Unusual Nucleotide Composition Disparity Between Two Strands of DNA and Limited Metabolic Potential.</title>
        <authorList>
            <person name="Kadnikov V.V."/>
            <person name="Mardanov A.V."/>
            <person name="Beletsky A.V."/>
            <person name="Karnachuk O.V."/>
            <person name="Ravin N.V."/>
        </authorList>
    </citation>
    <scope>NUCLEOTIDE SEQUENCE [LARGE SCALE GENOMIC DNA]</scope>
</reference>
<organism evidence="22 23">
    <name type="scientific">Candidatus Chazhemtobacterium aquaticus</name>
    <dbReference type="NCBI Taxonomy" id="2715735"/>
    <lineage>
        <taxon>Bacteria</taxon>
        <taxon>Candidatus Chazhemtobacteraceae</taxon>
        <taxon>Candidatus Chazhemtobacterium</taxon>
    </lineage>
</organism>
<evidence type="ECO:0000256" key="18">
    <source>
        <dbReference type="ARBA" id="ARBA00041418"/>
    </source>
</evidence>
<name>A0A857NDN3_9BACT</name>
<dbReference type="GO" id="GO:0071555">
    <property type="term" value="P:cell wall organization"/>
    <property type="evidence" value="ECO:0007669"/>
    <property type="project" value="UniProtKB-KW"/>
</dbReference>
<keyword evidence="9" id="KW-0573">Peptidoglycan synthesis</keyword>
<keyword evidence="23" id="KW-1185">Reference proteome</keyword>
<feature type="transmembrane region" description="Helical" evidence="21">
    <location>
        <begin position="76"/>
        <end position="96"/>
    </location>
</feature>
<keyword evidence="13" id="KW-0961">Cell wall biogenesis/degradation</keyword>
<dbReference type="Pfam" id="PF01098">
    <property type="entry name" value="FTSW_RODA_SPOVE"/>
    <property type="match status" value="1"/>
</dbReference>
<evidence type="ECO:0000256" key="19">
    <source>
        <dbReference type="ARBA" id="ARBA00044770"/>
    </source>
</evidence>
<dbReference type="EMBL" id="CP047901">
    <property type="protein sequence ID" value="QHO63541.1"/>
    <property type="molecule type" value="Genomic_DNA"/>
</dbReference>
<sequence>MKRPHPRHPLAVSLFVLTLSLLLLGLLAVYNASVVEAYRDFGNKYHFVFQQLKWTGLGLIIFFVTSLLPPQFYKKIALPFFLLCLLLMIAVLIPGIGNKVQGARRWIALPGFSLQPSELLKLSLIIYLSAWLETPRKLVNFLAVLALVLGLTMLQPDLGTAIVLATTGFLIYYVSGAPIIQLVGLASTGVLGIIFLILSSPYRRARLTTFLDPTQDPLGASYHINQVLIALGSGGLTGVGLGRSRQKYQYLPEATTDSIFAVIAEELGFIGSLILILLLLGLIILAFKIAAQSTNRFNQLLATGIAGWISVQFLLNLSAMVALVPLTGIPLPLISYGGSSLISTLVAVGVLTSIAKTLKT</sequence>
<evidence type="ECO:0000256" key="3">
    <source>
        <dbReference type="ARBA" id="ARBA00022475"/>
    </source>
</evidence>
<evidence type="ECO:0000256" key="7">
    <source>
        <dbReference type="ARBA" id="ARBA00022692"/>
    </source>
</evidence>
<keyword evidence="4 22" id="KW-0132">Cell division</keyword>
<dbReference type="EC" id="2.4.99.28" evidence="19"/>
<dbReference type="GO" id="GO:0009252">
    <property type="term" value="P:peptidoglycan biosynthetic process"/>
    <property type="evidence" value="ECO:0007669"/>
    <property type="project" value="UniProtKB-KW"/>
</dbReference>
<dbReference type="PANTHER" id="PTHR30474">
    <property type="entry name" value="CELL CYCLE PROTEIN"/>
    <property type="match status" value="1"/>
</dbReference>
<comment type="catalytic activity">
    <reaction evidence="20">
        <text>[GlcNAc-(1-&gt;4)-Mur2Ac(oyl-L-Ala-gamma-D-Glu-L-Lys-D-Ala-D-Ala)](n)-di-trans,octa-cis-undecaprenyl diphosphate + beta-D-GlcNAc-(1-&gt;4)-Mur2Ac(oyl-L-Ala-gamma-D-Glu-L-Lys-D-Ala-D-Ala)-di-trans,octa-cis-undecaprenyl diphosphate = [GlcNAc-(1-&gt;4)-Mur2Ac(oyl-L-Ala-gamma-D-Glu-L-Lys-D-Ala-D-Ala)](n+1)-di-trans,octa-cis-undecaprenyl diphosphate + di-trans,octa-cis-undecaprenyl diphosphate + H(+)</text>
        <dbReference type="Rhea" id="RHEA:23708"/>
        <dbReference type="Rhea" id="RHEA-COMP:9602"/>
        <dbReference type="Rhea" id="RHEA-COMP:9603"/>
        <dbReference type="ChEBI" id="CHEBI:15378"/>
        <dbReference type="ChEBI" id="CHEBI:58405"/>
        <dbReference type="ChEBI" id="CHEBI:60033"/>
        <dbReference type="ChEBI" id="CHEBI:78435"/>
        <dbReference type="EC" id="2.4.99.28"/>
    </reaction>
</comment>
<evidence type="ECO:0000256" key="15">
    <source>
        <dbReference type="ARBA" id="ARBA00033270"/>
    </source>
</evidence>
<dbReference type="GO" id="GO:0008955">
    <property type="term" value="F:peptidoglycan glycosyltransferase activity"/>
    <property type="evidence" value="ECO:0007669"/>
    <property type="project" value="UniProtKB-EC"/>
</dbReference>
<accession>A0A857NDN3</accession>
<feature type="transmembrane region" description="Helical" evidence="21">
    <location>
        <begin position="259"/>
        <end position="287"/>
    </location>
</feature>
<feature type="transmembrane region" description="Helical" evidence="21">
    <location>
        <begin position="179"/>
        <end position="199"/>
    </location>
</feature>
<evidence type="ECO:0000256" key="2">
    <source>
        <dbReference type="ARBA" id="ARBA00004752"/>
    </source>
</evidence>
<dbReference type="Proteomes" id="UP000463983">
    <property type="component" value="Chromosome"/>
</dbReference>
<proteinExistence type="inferred from homology"/>
<comment type="similarity">
    <text evidence="16">Belongs to the SEDS family. FtsW subfamily.</text>
</comment>
<evidence type="ECO:0000313" key="22">
    <source>
        <dbReference type="EMBL" id="QHO63541.1"/>
    </source>
</evidence>
<evidence type="ECO:0000256" key="8">
    <source>
        <dbReference type="ARBA" id="ARBA00022960"/>
    </source>
</evidence>
<evidence type="ECO:0000256" key="20">
    <source>
        <dbReference type="ARBA" id="ARBA00049902"/>
    </source>
</evidence>
<dbReference type="PANTHER" id="PTHR30474:SF2">
    <property type="entry name" value="PEPTIDOGLYCAN GLYCOSYLTRANSFERASE FTSW-RELATED"/>
    <property type="match status" value="1"/>
</dbReference>
<dbReference type="AlphaFoldDB" id="A0A857NDN3"/>
<keyword evidence="7 21" id="KW-0812">Transmembrane</keyword>
<comment type="pathway">
    <text evidence="2">Cell wall biogenesis; peptidoglycan biosynthesis.</text>
</comment>
<dbReference type="GO" id="GO:0008360">
    <property type="term" value="P:regulation of cell shape"/>
    <property type="evidence" value="ECO:0007669"/>
    <property type="project" value="UniProtKB-KW"/>
</dbReference>
<evidence type="ECO:0000256" key="10">
    <source>
        <dbReference type="ARBA" id="ARBA00022989"/>
    </source>
</evidence>
<dbReference type="RefSeq" id="WP_161931919.1">
    <property type="nucleotide sequence ID" value="NZ_CP047901.1"/>
</dbReference>
<evidence type="ECO:0000256" key="1">
    <source>
        <dbReference type="ARBA" id="ARBA00004651"/>
    </source>
</evidence>
<keyword evidence="10 21" id="KW-1133">Transmembrane helix</keyword>
<keyword evidence="6" id="KW-0808">Transferase</keyword>
<keyword evidence="12" id="KW-0131">Cell cycle</keyword>
<dbReference type="InterPro" id="IPR001182">
    <property type="entry name" value="FtsW/RodA"/>
</dbReference>
<comment type="subcellular location">
    <subcellularLocation>
        <location evidence="1">Cell membrane</location>
        <topology evidence="1">Multi-pass membrane protein</topology>
    </subcellularLocation>
</comment>
<evidence type="ECO:0000256" key="21">
    <source>
        <dbReference type="SAM" id="Phobius"/>
    </source>
</evidence>
<dbReference type="GO" id="GO:0015648">
    <property type="term" value="F:lipid-linked peptidoglycan transporter activity"/>
    <property type="evidence" value="ECO:0007669"/>
    <property type="project" value="TreeGrafter"/>
</dbReference>
<gene>
    <name evidence="22" type="ORF">MICH65_0560</name>
</gene>
<evidence type="ECO:0000256" key="17">
    <source>
        <dbReference type="ARBA" id="ARBA00041185"/>
    </source>
</evidence>
<dbReference type="NCBIfam" id="TIGR02614">
    <property type="entry name" value="ftsW"/>
    <property type="match status" value="1"/>
</dbReference>
<keyword evidence="5" id="KW-0328">Glycosyltransferase</keyword>
<evidence type="ECO:0000256" key="13">
    <source>
        <dbReference type="ARBA" id="ARBA00023316"/>
    </source>
</evidence>
<evidence type="ECO:0000256" key="9">
    <source>
        <dbReference type="ARBA" id="ARBA00022984"/>
    </source>
</evidence>
<feature type="transmembrane region" description="Helical" evidence="21">
    <location>
        <begin position="142"/>
        <end position="173"/>
    </location>
</feature>
<feature type="transmembrane region" description="Helical" evidence="21">
    <location>
        <begin position="220"/>
        <end position="239"/>
    </location>
</feature>
<dbReference type="GO" id="GO:0051301">
    <property type="term" value="P:cell division"/>
    <property type="evidence" value="ECO:0007669"/>
    <property type="project" value="UniProtKB-KW"/>
</dbReference>
<dbReference type="GO" id="GO:0005886">
    <property type="term" value="C:plasma membrane"/>
    <property type="evidence" value="ECO:0007669"/>
    <property type="project" value="UniProtKB-SubCell"/>
</dbReference>
<keyword evidence="3" id="KW-1003">Cell membrane</keyword>
<evidence type="ECO:0000256" key="6">
    <source>
        <dbReference type="ARBA" id="ARBA00022679"/>
    </source>
</evidence>
<dbReference type="GO" id="GO:0032153">
    <property type="term" value="C:cell division site"/>
    <property type="evidence" value="ECO:0007669"/>
    <property type="project" value="TreeGrafter"/>
</dbReference>